<evidence type="ECO:0000256" key="1">
    <source>
        <dbReference type="SAM" id="Phobius"/>
    </source>
</evidence>
<proteinExistence type="predicted"/>
<sequence length="265" mass="29116">MSLSEIAKNVEKFAVANSPAILTATAVTGTVTVAVLTGQASFKAARLIAEAESEMIQVAPDAVDVRGPLETKEKVELVWTLYIPAVGVGVTTVAAIIMANQIGTRRTAAMAAAYSVSEKAFGEYRDKVVTKLGEKKEQGVRDEIAQDRVTANPPTQQQVVMIGEGDVLCYDQFSGRYFKSSMENLKQAQNEMNLQIINENYASLNDFYDQIGLDTIEIGDEFGWSTDNKVDLRFSTTFSTDQRPCIVIDYTTSPHQHYSKVFPSY</sequence>
<keyword evidence="1" id="KW-0812">Transmembrane</keyword>
<dbReference type="Pfam" id="PF19880">
    <property type="entry name" value="DUF6353"/>
    <property type="match status" value="1"/>
</dbReference>
<dbReference type="KEGG" id="vg:55613929"/>
<organism evidence="2 3">
    <name type="scientific">Gordonia phage Duffington</name>
    <dbReference type="NCBI Taxonomy" id="2507858"/>
    <lineage>
        <taxon>Viruses</taxon>
        <taxon>Duplodnaviria</taxon>
        <taxon>Heunggongvirae</taxon>
        <taxon>Uroviricota</taxon>
        <taxon>Caudoviricetes</taxon>
        <taxon>Deejayvirinae</taxon>
        <taxon>Kenoshavirus</taxon>
        <taxon>Kenoshavirus duffington</taxon>
    </lineage>
</organism>
<feature type="transmembrane region" description="Helical" evidence="1">
    <location>
        <begin position="77"/>
        <end position="99"/>
    </location>
</feature>
<dbReference type="RefSeq" id="YP_009843637.1">
    <property type="nucleotide sequence ID" value="NC_048750.1"/>
</dbReference>
<evidence type="ECO:0000313" key="2">
    <source>
        <dbReference type="EMBL" id="QAU06754.1"/>
    </source>
</evidence>
<dbReference type="GeneID" id="55613929"/>
<accession>A0A410TCK6</accession>
<gene>
    <name evidence="2" type="primary">48</name>
    <name evidence="2" type="ORF">SEA_DUFFINGTON_48</name>
</gene>
<evidence type="ECO:0000313" key="3">
    <source>
        <dbReference type="Proteomes" id="UP000290209"/>
    </source>
</evidence>
<dbReference type="EMBL" id="MK376957">
    <property type="protein sequence ID" value="QAU06754.1"/>
    <property type="molecule type" value="Genomic_DNA"/>
</dbReference>
<keyword evidence="1" id="KW-1133">Transmembrane helix</keyword>
<dbReference type="Proteomes" id="UP000290209">
    <property type="component" value="Segment"/>
</dbReference>
<keyword evidence="1" id="KW-0472">Membrane</keyword>
<reference evidence="2 3" key="1">
    <citation type="submission" date="2019-01" db="EMBL/GenBank/DDBJ databases">
        <authorList>
            <person name="Fisher A."/>
            <person name="Galvan P."/>
            <person name="Koga A.P."/>
            <person name="Garlena R.A."/>
            <person name="Russell D.A."/>
            <person name="Pope W.H."/>
            <person name="Jacobs-Sera D."/>
            <person name="Hatfull G.F."/>
        </authorList>
    </citation>
    <scope>NUCLEOTIDE SEQUENCE [LARGE SCALE GENOMIC DNA]</scope>
</reference>
<dbReference type="InterPro" id="IPR045933">
    <property type="entry name" value="DUF6353"/>
</dbReference>
<name>A0A410TCK6_9CAUD</name>
<keyword evidence="3" id="KW-1185">Reference proteome</keyword>
<protein>
    <submittedName>
        <fullName evidence="2">Uncharacterized protein</fullName>
    </submittedName>
</protein>